<evidence type="ECO:0000256" key="1">
    <source>
        <dbReference type="SAM" id="SignalP"/>
    </source>
</evidence>
<protein>
    <submittedName>
        <fullName evidence="2">Lipid A 3-O-deacylase (PagL)</fullName>
    </submittedName>
</protein>
<dbReference type="AlphaFoldDB" id="A0A1X7GEM9"/>
<feature type="chain" id="PRO_5012055675" evidence="1">
    <location>
        <begin position="31"/>
        <end position="189"/>
    </location>
</feature>
<dbReference type="EMBL" id="FXAF01000011">
    <property type="protein sequence ID" value="SMF68576.1"/>
    <property type="molecule type" value="Genomic_DNA"/>
</dbReference>
<evidence type="ECO:0000313" key="2">
    <source>
        <dbReference type="EMBL" id="SMF68576.1"/>
    </source>
</evidence>
<reference evidence="3" key="1">
    <citation type="submission" date="2017-04" db="EMBL/GenBank/DDBJ databases">
        <authorList>
            <person name="Varghese N."/>
            <person name="Submissions S."/>
        </authorList>
    </citation>
    <scope>NUCLEOTIDE SEQUENCE [LARGE SCALE GENOMIC DNA]</scope>
    <source>
        <strain evidence="3">B4P</strain>
    </source>
</reference>
<evidence type="ECO:0000313" key="3">
    <source>
        <dbReference type="Proteomes" id="UP000192903"/>
    </source>
</evidence>
<feature type="signal peptide" evidence="1">
    <location>
        <begin position="1"/>
        <end position="30"/>
    </location>
</feature>
<dbReference type="Pfam" id="PF09411">
    <property type="entry name" value="PagL"/>
    <property type="match status" value="1"/>
</dbReference>
<dbReference type="Gene3D" id="2.40.160.20">
    <property type="match status" value="1"/>
</dbReference>
<gene>
    <name evidence="2" type="ORF">SAMN02982989_3695</name>
</gene>
<dbReference type="RefSeq" id="WP_143531766.1">
    <property type="nucleotide sequence ID" value="NZ_FXAF01000011.1"/>
</dbReference>
<sequence>MLMKSRCRRVFLSSALTAALFSATFNSAAAQEPIFDEARFGVLASIDEGHHEDGVFATGMLFFDPWSHDEAQGIDKLLRPRIHVGGSLSTAGETSQVYAGLSWTADLTDRLFLEVGVGGAIHDGDLDDDGGSGPALGCRLLFHEYAAAGFKLTDNWRIAAQVEHSSHAELCDGPNDGLSHAGVMLGYKF</sequence>
<accession>A0A1X7GEM9</accession>
<proteinExistence type="predicted"/>
<keyword evidence="3" id="KW-1185">Reference proteome</keyword>
<dbReference type="STRING" id="464029.SAMN02982989_3695"/>
<keyword evidence="1" id="KW-0732">Signal</keyword>
<dbReference type="InterPro" id="IPR018550">
    <property type="entry name" value="Lipid-A_deacylase-rel"/>
</dbReference>
<dbReference type="Proteomes" id="UP000192903">
    <property type="component" value="Unassembled WGS sequence"/>
</dbReference>
<organism evidence="2 3">
    <name type="scientific">Xaviernesmea oryzae</name>
    <dbReference type="NCBI Taxonomy" id="464029"/>
    <lineage>
        <taxon>Bacteria</taxon>
        <taxon>Pseudomonadati</taxon>
        <taxon>Pseudomonadota</taxon>
        <taxon>Alphaproteobacteria</taxon>
        <taxon>Hyphomicrobiales</taxon>
        <taxon>Rhizobiaceae</taxon>
        <taxon>Rhizobium/Agrobacterium group</taxon>
        <taxon>Xaviernesmea</taxon>
    </lineage>
</organism>
<dbReference type="OrthoDB" id="8112769at2"/>
<name>A0A1X7GEM9_9HYPH</name>